<sequence>MKANKLALAIGLTASGALGTLAGAASAQTADTTPATDDQIIERIEVTGSRIKRIDLEGVAPVQVISAVDIEASGLTTITDVLQTSTANSGVNFTGDGSYVESASSVNLRGMGVNRTLVLINGRRQASFPTAYGGSTNFTDVSDIPASAVERIEILTGGASAIYGSDAIGGVVNIILKKGYEGTEIDARYTAPQQGGFEQTDFAFTQGFATEKTSTMVMLEYKKIESLLNRDRDFLYSPRYYTNEDGETMWGNGPDHLDSPSSSALYLRDYDRVFNPDSRVYATEEGCNQVLGDGAVFLPEQSYRCYYDSDATEGVMPADERINLVVNTEYELNEDWSLFGTLQSSYKTSDRFKTDKSIAEDIYMDADSGRLAYTTEGMDDYHRFQVRRRFVDFPGERMYYSTVQKYALTAGASGTLFNDYDLDVSWSSGLNLYDREKIHMVNGAAVLEMITFDPNDTSDKWYPMDQLTDEQAARIMDVSVTDSEATINQFQATLSGDLMEGFAGPIAFATSVEWASESYEDKQDEDTVSGGLLGQGGTNGGGDRTRSALAVELAIPLLNTAGGQSLELSTAARYDHYNDDSSVGGAYTPQIGLMYHPYEDMLIRGSWGKSFRAPDMHRLYAGDTLGFGAENLVLPTGEVIEDAYDAYSAGNMDLEEEKGDYWNLGLVWTPTDDIEMTLDVWEIELRGAVRSVSNREIIEDPNYNMTGSYSSCSQFNGLGFINIVDDGVENLLCIRKGPINAAFESTRGVDAKFSKDFELGDLGELRFSVETSYVAEKLYQEYVGGEVEDATKLFYTPKLKANSSIGWRRDNLAVNLTYFYTGSAKGYDYFEYPDGTEEQAYDTLDAYKTVNLNASYEFPWEGRVTVGVNNLTDEMPPLFQQYNTYRNDFPYHADWLGYDVIGRTMYLRYKHNL</sequence>
<keyword evidence="4 8" id="KW-0812">Transmembrane</keyword>
<evidence type="ECO:0000256" key="5">
    <source>
        <dbReference type="ARBA" id="ARBA00023077"/>
    </source>
</evidence>
<evidence type="ECO:0000259" key="12">
    <source>
        <dbReference type="Pfam" id="PF07715"/>
    </source>
</evidence>
<feature type="chain" id="PRO_5043367144" evidence="10">
    <location>
        <begin position="28"/>
        <end position="913"/>
    </location>
</feature>
<evidence type="ECO:0000256" key="7">
    <source>
        <dbReference type="ARBA" id="ARBA00023237"/>
    </source>
</evidence>
<feature type="domain" description="TonB-dependent receptor plug" evidence="12">
    <location>
        <begin position="60"/>
        <end position="171"/>
    </location>
</feature>
<dbReference type="Proteomes" id="UP001302477">
    <property type="component" value="Chromosome"/>
</dbReference>
<accession>A0AAU0MX28</accession>
<evidence type="ECO:0000256" key="9">
    <source>
        <dbReference type="RuleBase" id="RU003357"/>
    </source>
</evidence>
<dbReference type="InterPro" id="IPR036942">
    <property type="entry name" value="Beta-barrel_TonB_sf"/>
</dbReference>
<organism evidence="13 14">
    <name type="scientific">Microbulbifer pacificus</name>
    <dbReference type="NCBI Taxonomy" id="407164"/>
    <lineage>
        <taxon>Bacteria</taxon>
        <taxon>Pseudomonadati</taxon>
        <taxon>Pseudomonadota</taxon>
        <taxon>Gammaproteobacteria</taxon>
        <taxon>Cellvibrionales</taxon>
        <taxon>Microbulbiferaceae</taxon>
        <taxon>Microbulbifer</taxon>
    </lineage>
</organism>
<dbReference type="InterPro" id="IPR000531">
    <property type="entry name" value="Beta-barrel_TonB"/>
</dbReference>
<feature type="signal peptide" evidence="10">
    <location>
        <begin position="1"/>
        <end position="27"/>
    </location>
</feature>
<gene>
    <name evidence="13" type="ORF">R5R33_11290</name>
</gene>
<keyword evidence="10" id="KW-0732">Signal</keyword>
<evidence type="ECO:0000313" key="14">
    <source>
        <dbReference type="Proteomes" id="UP001302477"/>
    </source>
</evidence>
<proteinExistence type="inferred from homology"/>
<keyword evidence="7 8" id="KW-0998">Cell outer membrane</keyword>
<evidence type="ECO:0000256" key="2">
    <source>
        <dbReference type="ARBA" id="ARBA00022448"/>
    </source>
</evidence>
<comment type="similarity">
    <text evidence="8 9">Belongs to the TonB-dependent receptor family.</text>
</comment>
<keyword evidence="6 8" id="KW-0472">Membrane</keyword>
<dbReference type="InterPro" id="IPR037066">
    <property type="entry name" value="Plug_dom_sf"/>
</dbReference>
<evidence type="ECO:0000256" key="6">
    <source>
        <dbReference type="ARBA" id="ARBA00023136"/>
    </source>
</evidence>
<keyword evidence="3 8" id="KW-1134">Transmembrane beta strand</keyword>
<dbReference type="Pfam" id="PF07715">
    <property type="entry name" value="Plug"/>
    <property type="match status" value="1"/>
</dbReference>
<dbReference type="EMBL" id="CP137555">
    <property type="protein sequence ID" value="WOX04325.1"/>
    <property type="molecule type" value="Genomic_DNA"/>
</dbReference>
<evidence type="ECO:0000256" key="10">
    <source>
        <dbReference type="SAM" id="SignalP"/>
    </source>
</evidence>
<evidence type="ECO:0000256" key="4">
    <source>
        <dbReference type="ARBA" id="ARBA00022692"/>
    </source>
</evidence>
<name>A0AAU0MX28_9GAMM</name>
<dbReference type="PANTHER" id="PTHR47234">
    <property type="match status" value="1"/>
</dbReference>
<evidence type="ECO:0000256" key="8">
    <source>
        <dbReference type="PROSITE-ProRule" id="PRU01360"/>
    </source>
</evidence>
<dbReference type="Gene3D" id="2.170.130.10">
    <property type="entry name" value="TonB-dependent receptor, plug domain"/>
    <property type="match status" value="1"/>
</dbReference>
<evidence type="ECO:0000313" key="13">
    <source>
        <dbReference type="EMBL" id="WOX04325.1"/>
    </source>
</evidence>
<dbReference type="Pfam" id="PF00593">
    <property type="entry name" value="TonB_dep_Rec_b-barrel"/>
    <property type="match status" value="1"/>
</dbReference>
<keyword evidence="13" id="KW-0675">Receptor</keyword>
<feature type="domain" description="TonB-dependent receptor-like beta-barrel" evidence="11">
    <location>
        <begin position="389"/>
        <end position="871"/>
    </location>
</feature>
<evidence type="ECO:0000256" key="1">
    <source>
        <dbReference type="ARBA" id="ARBA00004571"/>
    </source>
</evidence>
<dbReference type="InterPro" id="IPR039426">
    <property type="entry name" value="TonB-dep_rcpt-like"/>
</dbReference>
<dbReference type="PANTHER" id="PTHR47234:SF1">
    <property type="entry name" value="TONB-DEPENDENT RECEPTOR"/>
    <property type="match status" value="1"/>
</dbReference>
<protein>
    <submittedName>
        <fullName evidence="13">TonB-dependent receptor</fullName>
    </submittedName>
</protein>
<dbReference type="GO" id="GO:0009279">
    <property type="term" value="C:cell outer membrane"/>
    <property type="evidence" value="ECO:0007669"/>
    <property type="project" value="UniProtKB-SubCell"/>
</dbReference>
<dbReference type="InterPro" id="IPR012910">
    <property type="entry name" value="Plug_dom"/>
</dbReference>
<keyword evidence="14" id="KW-1185">Reference proteome</keyword>
<keyword evidence="5 9" id="KW-0798">TonB box</keyword>
<evidence type="ECO:0000256" key="3">
    <source>
        <dbReference type="ARBA" id="ARBA00022452"/>
    </source>
</evidence>
<comment type="subcellular location">
    <subcellularLocation>
        <location evidence="1 8">Cell outer membrane</location>
        <topology evidence="1 8">Multi-pass membrane protein</topology>
    </subcellularLocation>
</comment>
<dbReference type="RefSeq" id="WP_318952803.1">
    <property type="nucleotide sequence ID" value="NZ_CP137555.1"/>
</dbReference>
<keyword evidence="2 8" id="KW-0813">Transport</keyword>
<reference evidence="13 14" key="1">
    <citation type="submission" date="2023-10" db="EMBL/GenBank/DDBJ databases">
        <title>Description of Microbulbifer bruguierae sp. nov., isolated from the sediments of mangrove plant Bruguiera sexangula and comparative genomic analyses of the genus Microbulbifer.</title>
        <authorList>
            <person name="Long M."/>
        </authorList>
    </citation>
    <scope>NUCLEOTIDE SEQUENCE [LARGE SCALE GENOMIC DNA]</scope>
    <source>
        <strain evidence="13 14">SPO729</strain>
    </source>
</reference>
<dbReference type="PROSITE" id="PS52016">
    <property type="entry name" value="TONB_DEPENDENT_REC_3"/>
    <property type="match status" value="1"/>
</dbReference>
<dbReference type="AlphaFoldDB" id="A0AAU0MX28"/>
<dbReference type="SUPFAM" id="SSF56935">
    <property type="entry name" value="Porins"/>
    <property type="match status" value="1"/>
</dbReference>
<dbReference type="KEGG" id="mpaf:R5R33_11290"/>
<dbReference type="Gene3D" id="2.40.170.20">
    <property type="entry name" value="TonB-dependent receptor, beta-barrel domain"/>
    <property type="match status" value="1"/>
</dbReference>
<evidence type="ECO:0000259" key="11">
    <source>
        <dbReference type="Pfam" id="PF00593"/>
    </source>
</evidence>